<name>A0AAV6TEF3_9ARAC</name>
<reference evidence="1 2" key="1">
    <citation type="journal article" date="2022" name="Nat. Ecol. Evol.">
        <title>A masculinizing supergene underlies an exaggerated male reproductive morph in a spider.</title>
        <authorList>
            <person name="Hendrickx F."/>
            <person name="De Corte Z."/>
            <person name="Sonet G."/>
            <person name="Van Belleghem S.M."/>
            <person name="Kostlbacher S."/>
            <person name="Vangestel C."/>
        </authorList>
    </citation>
    <scope>NUCLEOTIDE SEQUENCE [LARGE SCALE GENOMIC DNA]</scope>
    <source>
        <strain evidence="1">W744_W776</strain>
    </source>
</reference>
<organism evidence="1 2">
    <name type="scientific">Oedothorax gibbosus</name>
    <dbReference type="NCBI Taxonomy" id="931172"/>
    <lineage>
        <taxon>Eukaryota</taxon>
        <taxon>Metazoa</taxon>
        <taxon>Ecdysozoa</taxon>
        <taxon>Arthropoda</taxon>
        <taxon>Chelicerata</taxon>
        <taxon>Arachnida</taxon>
        <taxon>Araneae</taxon>
        <taxon>Araneomorphae</taxon>
        <taxon>Entelegynae</taxon>
        <taxon>Araneoidea</taxon>
        <taxon>Linyphiidae</taxon>
        <taxon>Erigoninae</taxon>
        <taxon>Oedothorax</taxon>
    </lineage>
</organism>
<keyword evidence="2" id="KW-1185">Reference proteome</keyword>
<dbReference type="Proteomes" id="UP000827092">
    <property type="component" value="Unassembled WGS sequence"/>
</dbReference>
<evidence type="ECO:0000313" key="2">
    <source>
        <dbReference type="Proteomes" id="UP000827092"/>
    </source>
</evidence>
<evidence type="ECO:0000313" key="1">
    <source>
        <dbReference type="EMBL" id="KAG8158690.1"/>
    </source>
</evidence>
<gene>
    <name evidence="1" type="ORF">JTE90_007312</name>
</gene>
<proteinExistence type="predicted"/>
<sequence>MCVVYANILLPGPHHYRTSRRVYHAAHTLRDNASRTFDMSTAPPVDMAVHSTACDDPHADSPGGHRSVLYGVSRHHTRLLPGASVYLFRCHAHHHPPHHYDTPSRDPHCPHMFHPTCPPPYAPPCPPSLCPGRARSLLAS</sequence>
<dbReference type="AlphaFoldDB" id="A0AAV6TEF3"/>
<accession>A0AAV6TEF3</accession>
<protein>
    <submittedName>
        <fullName evidence="1">Uncharacterized protein</fullName>
    </submittedName>
</protein>
<comment type="caution">
    <text evidence="1">The sequence shown here is derived from an EMBL/GenBank/DDBJ whole genome shotgun (WGS) entry which is preliminary data.</text>
</comment>
<dbReference type="EMBL" id="JAFNEN010005911">
    <property type="protein sequence ID" value="KAG8158690.1"/>
    <property type="molecule type" value="Genomic_DNA"/>
</dbReference>